<evidence type="ECO:0000256" key="2">
    <source>
        <dbReference type="ARBA" id="ARBA00022475"/>
    </source>
</evidence>
<dbReference type="InterPro" id="IPR003841">
    <property type="entry name" value="Na/Pi_transpt"/>
</dbReference>
<protein>
    <submittedName>
        <fullName evidence="8">Uncharacterized protein</fullName>
    </submittedName>
</protein>
<dbReference type="GO" id="GO:0005436">
    <property type="term" value="F:sodium:phosphate symporter activity"/>
    <property type="evidence" value="ECO:0007669"/>
    <property type="project" value="InterPro"/>
</dbReference>
<dbReference type="STRING" id="378806.STAUR_0429"/>
<evidence type="ECO:0000313" key="7">
    <source>
        <dbReference type="EMBL" id="ADO68238.1"/>
    </source>
</evidence>
<evidence type="ECO:0000256" key="5">
    <source>
        <dbReference type="ARBA" id="ARBA00023136"/>
    </source>
</evidence>
<dbReference type="GO" id="GO:0005886">
    <property type="term" value="C:plasma membrane"/>
    <property type="evidence" value="ECO:0007669"/>
    <property type="project" value="UniProtKB-SubCell"/>
</dbReference>
<dbReference type="KEGG" id="sur:STAUR_0429"/>
<organism evidence="8 10">
    <name type="scientific">Stigmatella aurantiaca (strain DW4/3-1)</name>
    <dbReference type="NCBI Taxonomy" id="378806"/>
    <lineage>
        <taxon>Bacteria</taxon>
        <taxon>Pseudomonadati</taxon>
        <taxon>Myxococcota</taxon>
        <taxon>Myxococcia</taxon>
        <taxon>Myxococcales</taxon>
        <taxon>Cystobacterineae</taxon>
        <taxon>Archangiaceae</taxon>
        <taxon>Stigmatella</taxon>
    </lineage>
</organism>
<dbReference type="HOGENOM" id="CLU_1694462_0_0_7"/>
<dbReference type="GO" id="GO:0044341">
    <property type="term" value="P:sodium-dependent phosphate transport"/>
    <property type="evidence" value="ECO:0007669"/>
    <property type="project" value="InterPro"/>
</dbReference>
<comment type="subcellular location">
    <subcellularLocation>
        <location evidence="1">Cell membrane</location>
        <topology evidence="1">Multi-pass membrane protein</topology>
    </subcellularLocation>
</comment>
<keyword evidence="5 6" id="KW-0472">Membrane</keyword>
<dbReference type="Proteomes" id="UP000001351">
    <property type="component" value="Chromosome"/>
</dbReference>
<dbReference type="eggNOG" id="COG1283">
    <property type="taxonomic scope" value="Bacteria"/>
</dbReference>
<evidence type="ECO:0000256" key="4">
    <source>
        <dbReference type="ARBA" id="ARBA00022989"/>
    </source>
</evidence>
<reference evidence="8 10" key="1">
    <citation type="submission" date="2006-04" db="EMBL/GenBank/DDBJ databases">
        <authorList>
            <person name="Nierman W.C."/>
        </authorList>
    </citation>
    <scope>NUCLEOTIDE SEQUENCE [LARGE SCALE GENOMIC DNA]</scope>
    <source>
        <strain evidence="8 10">DW4/3-1</strain>
    </source>
</reference>
<dbReference type="Pfam" id="PF02690">
    <property type="entry name" value="Na_Pi_cotrans"/>
    <property type="match status" value="1"/>
</dbReference>
<keyword evidence="4 6" id="KW-1133">Transmembrane helix</keyword>
<dbReference type="Proteomes" id="UP000032702">
    <property type="component" value="Unassembled WGS sequence"/>
</dbReference>
<evidence type="ECO:0000256" key="3">
    <source>
        <dbReference type="ARBA" id="ARBA00022692"/>
    </source>
</evidence>
<keyword evidence="3 6" id="KW-0812">Transmembrane</keyword>
<feature type="transmembrane region" description="Helical" evidence="6">
    <location>
        <begin position="114"/>
        <end position="137"/>
    </location>
</feature>
<keyword evidence="9" id="KW-1185">Reference proteome</keyword>
<dbReference type="EMBL" id="AAMD01000068">
    <property type="protein sequence ID" value="EAU65952.1"/>
    <property type="molecule type" value="Genomic_DNA"/>
</dbReference>
<accession>Q08ZN8</accession>
<dbReference type="AlphaFoldDB" id="Q08ZN8"/>
<proteinExistence type="predicted"/>
<evidence type="ECO:0000313" key="10">
    <source>
        <dbReference type="Proteomes" id="UP000032702"/>
    </source>
</evidence>
<keyword evidence="2" id="KW-1003">Cell membrane</keyword>
<dbReference type="EMBL" id="CP002271">
    <property type="protein sequence ID" value="ADO68238.1"/>
    <property type="molecule type" value="Genomic_DNA"/>
</dbReference>
<gene>
    <name evidence="7" type="ordered locus">STAUR_0429</name>
    <name evidence="8" type="ORF">STIAU_1782</name>
</gene>
<feature type="transmembrane region" description="Helical" evidence="6">
    <location>
        <begin position="12"/>
        <end position="33"/>
    </location>
</feature>
<evidence type="ECO:0000256" key="6">
    <source>
        <dbReference type="SAM" id="Phobius"/>
    </source>
</evidence>
<reference evidence="7 9" key="2">
    <citation type="journal article" date="2011" name="Mol. Biol. Evol.">
        <title>Comparative genomic analysis of fruiting body formation in Myxococcales.</title>
        <authorList>
            <person name="Huntley S."/>
            <person name="Hamann N."/>
            <person name="Wegener-Feldbrugge S."/>
            <person name="Treuner-Lange A."/>
            <person name="Kube M."/>
            <person name="Reinhardt R."/>
            <person name="Klages S."/>
            <person name="Muller R."/>
            <person name="Ronning C.M."/>
            <person name="Nierman W.C."/>
            <person name="Sogaard-Andersen L."/>
        </authorList>
    </citation>
    <scope>NUCLEOTIDE SEQUENCE [LARGE SCALE GENOMIC DNA]</scope>
    <source>
        <strain evidence="7 9">DW4/3-1</strain>
    </source>
</reference>
<sequence length="155" mass="16145">MRADPATSCRRTIVGLLPMGLMGVGLLMLLPAVGQAAPGSQGGGEASAADLNLLKIGMELTAVFLFGVSRLAVGLKEMASEQAKNLLGRLTRNRFAGVLTGATATALLDSSSVVIVLGVLLFIGFVPLVARGLTLLVPDRREERKTQGLPVERHA</sequence>
<evidence type="ECO:0000256" key="1">
    <source>
        <dbReference type="ARBA" id="ARBA00004651"/>
    </source>
</evidence>
<name>Q08ZN8_STIAD</name>
<dbReference type="RefSeq" id="WP_002614737.1">
    <property type="nucleotide sequence ID" value="NC_014623.1"/>
</dbReference>
<evidence type="ECO:0000313" key="8">
    <source>
        <dbReference type="EMBL" id="EAU65952.1"/>
    </source>
</evidence>
<evidence type="ECO:0000313" key="9">
    <source>
        <dbReference type="Proteomes" id="UP000001351"/>
    </source>
</evidence>